<dbReference type="PANTHER" id="PTHR43711:SF26">
    <property type="entry name" value="SENSOR HISTIDINE KINASE RCSC"/>
    <property type="match status" value="1"/>
</dbReference>
<dbReference type="GO" id="GO:0000155">
    <property type="term" value="F:phosphorelay sensor kinase activity"/>
    <property type="evidence" value="ECO:0007669"/>
    <property type="project" value="InterPro"/>
</dbReference>
<gene>
    <name evidence="9" type="ORF">NIES2135_37620</name>
</gene>
<evidence type="ECO:0000313" key="9">
    <source>
        <dbReference type="EMBL" id="BAY56900.1"/>
    </source>
</evidence>
<dbReference type="Proteomes" id="UP000217895">
    <property type="component" value="Chromosome"/>
</dbReference>
<dbReference type="Pfam" id="PF05227">
    <property type="entry name" value="CHASE3"/>
    <property type="match status" value="1"/>
</dbReference>
<dbReference type="Gene3D" id="1.10.287.130">
    <property type="match status" value="1"/>
</dbReference>
<dbReference type="SMART" id="SM00387">
    <property type="entry name" value="HATPase_c"/>
    <property type="match status" value="1"/>
</dbReference>
<feature type="transmembrane region" description="Helical" evidence="7">
    <location>
        <begin position="193"/>
        <end position="214"/>
    </location>
</feature>
<evidence type="ECO:0000256" key="7">
    <source>
        <dbReference type="SAM" id="Phobius"/>
    </source>
</evidence>
<accession>A0A1Z4JJJ8</accession>
<dbReference type="SMART" id="SM00388">
    <property type="entry name" value="HisKA"/>
    <property type="match status" value="1"/>
</dbReference>
<evidence type="ECO:0000256" key="2">
    <source>
        <dbReference type="ARBA" id="ARBA00012438"/>
    </source>
</evidence>
<keyword evidence="4" id="KW-0808">Transferase</keyword>
<reference evidence="9 10" key="1">
    <citation type="submission" date="2017-06" db="EMBL/GenBank/DDBJ databases">
        <title>Genome sequencing of cyanobaciteial culture collection at National Institute for Environmental Studies (NIES).</title>
        <authorList>
            <person name="Hirose Y."/>
            <person name="Shimura Y."/>
            <person name="Fujisawa T."/>
            <person name="Nakamura Y."/>
            <person name="Kawachi M."/>
        </authorList>
    </citation>
    <scope>NUCLEOTIDE SEQUENCE [LARGE SCALE GENOMIC DNA]</scope>
    <source>
        <strain evidence="9 10">NIES-2135</strain>
    </source>
</reference>
<dbReference type="Gene3D" id="3.30.565.10">
    <property type="entry name" value="Histidine kinase-like ATPase, C-terminal domain"/>
    <property type="match status" value="1"/>
</dbReference>
<dbReference type="InterPro" id="IPR050736">
    <property type="entry name" value="Sensor_HK_Regulatory"/>
</dbReference>
<comment type="catalytic activity">
    <reaction evidence="1">
        <text>ATP + protein L-histidine = ADP + protein N-phospho-L-histidine.</text>
        <dbReference type="EC" id="2.7.13.3"/>
    </reaction>
</comment>
<dbReference type="InterPro" id="IPR007891">
    <property type="entry name" value="CHASE3"/>
</dbReference>
<evidence type="ECO:0000256" key="3">
    <source>
        <dbReference type="ARBA" id="ARBA00022553"/>
    </source>
</evidence>
<dbReference type="EC" id="2.7.13.3" evidence="2"/>
<dbReference type="InterPro" id="IPR004358">
    <property type="entry name" value="Sig_transdc_His_kin-like_C"/>
</dbReference>
<dbReference type="SUPFAM" id="SSF47384">
    <property type="entry name" value="Homodimeric domain of signal transducing histidine kinase"/>
    <property type="match status" value="1"/>
</dbReference>
<evidence type="ECO:0000256" key="1">
    <source>
        <dbReference type="ARBA" id="ARBA00000085"/>
    </source>
</evidence>
<keyword evidence="7" id="KW-0812">Transmembrane</keyword>
<dbReference type="InterPro" id="IPR036890">
    <property type="entry name" value="HATPase_C_sf"/>
</dbReference>
<dbReference type="PRINTS" id="PR00344">
    <property type="entry name" value="BCTRLSENSOR"/>
</dbReference>
<dbReference type="SUPFAM" id="SSF55874">
    <property type="entry name" value="ATPase domain of HSP90 chaperone/DNA topoisomerase II/histidine kinase"/>
    <property type="match status" value="1"/>
</dbReference>
<evidence type="ECO:0000259" key="8">
    <source>
        <dbReference type="PROSITE" id="PS50109"/>
    </source>
</evidence>
<dbReference type="PANTHER" id="PTHR43711">
    <property type="entry name" value="TWO-COMPONENT HISTIDINE KINASE"/>
    <property type="match status" value="1"/>
</dbReference>
<keyword evidence="7" id="KW-1133">Transmembrane helix</keyword>
<sequence>MVTIVDGLKGVLMKKSLEGQWIRAGLGFAFLLMGVVSFVSYQNATQLMESSQQVRQTNEVLQSLTDISTTLTEAESERWRYRSFQANEDLERYQMAVKRLSDQVNQVQNVLTTTPDQRSQVEVLKRLITTRIALLQRSLKARSDANPAQNPLFAELRQNQEAIRQVIHQLRTTEEDLLQTQMRRSQTNLQGRMLIEVLGTVFTFIVLSGVYALLYQQMVKRQRAEALQQSLAQQKELSELKLRFFSMVSHEFRTPLSLILGSAQLLAESLKPLHDPIKLKNLNRIHVSAKAMTQLLSDMLTLARADAGQLEFHPAWVEMQTFCLNLIEDSQLFSESRRSIKFIQQGSTTHAWVDEKLLYSILSNLLSNAIKYSPIDSTIYFTFKDQIEHMIFEIKDEGIGIGIEDQQKLYDPFSRGKNSRGILGTGLGLAIVKKCLDVHQGTIDVESTLGSGSTFTIQIPHAKLQDSA</sequence>
<dbReference type="Pfam" id="PF02518">
    <property type="entry name" value="HATPase_c"/>
    <property type="match status" value="1"/>
</dbReference>
<evidence type="ECO:0000256" key="6">
    <source>
        <dbReference type="ARBA" id="ARBA00023012"/>
    </source>
</evidence>
<keyword evidence="10" id="KW-1185">Reference proteome</keyword>
<dbReference type="InterPro" id="IPR005467">
    <property type="entry name" value="His_kinase_dom"/>
</dbReference>
<dbReference type="InterPro" id="IPR003594">
    <property type="entry name" value="HATPase_dom"/>
</dbReference>
<dbReference type="CDD" id="cd00075">
    <property type="entry name" value="HATPase"/>
    <property type="match status" value="1"/>
</dbReference>
<protein>
    <recommendedName>
        <fullName evidence="2">histidine kinase</fullName>
        <ecNumber evidence="2">2.7.13.3</ecNumber>
    </recommendedName>
</protein>
<dbReference type="InterPro" id="IPR036097">
    <property type="entry name" value="HisK_dim/P_sf"/>
</dbReference>
<evidence type="ECO:0000256" key="4">
    <source>
        <dbReference type="ARBA" id="ARBA00022679"/>
    </source>
</evidence>
<keyword evidence="5 9" id="KW-0418">Kinase</keyword>
<name>A0A1Z4JJJ8_LEPBY</name>
<evidence type="ECO:0000256" key="5">
    <source>
        <dbReference type="ARBA" id="ARBA00022777"/>
    </source>
</evidence>
<organism evidence="9 10">
    <name type="scientific">Leptolyngbya boryana NIES-2135</name>
    <dbReference type="NCBI Taxonomy" id="1973484"/>
    <lineage>
        <taxon>Bacteria</taxon>
        <taxon>Bacillati</taxon>
        <taxon>Cyanobacteriota</taxon>
        <taxon>Cyanophyceae</taxon>
        <taxon>Leptolyngbyales</taxon>
        <taxon>Leptolyngbyaceae</taxon>
        <taxon>Leptolyngbya group</taxon>
        <taxon>Leptolyngbya</taxon>
    </lineage>
</organism>
<feature type="domain" description="Histidine kinase" evidence="8">
    <location>
        <begin position="247"/>
        <end position="463"/>
    </location>
</feature>
<dbReference type="InterPro" id="IPR003661">
    <property type="entry name" value="HisK_dim/P_dom"/>
</dbReference>
<proteinExistence type="predicted"/>
<dbReference type="Pfam" id="PF00512">
    <property type="entry name" value="HisKA"/>
    <property type="match status" value="1"/>
</dbReference>
<dbReference type="PROSITE" id="PS50109">
    <property type="entry name" value="HIS_KIN"/>
    <property type="match status" value="1"/>
</dbReference>
<feature type="transmembrane region" description="Helical" evidence="7">
    <location>
        <begin position="20"/>
        <end position="41"/>
    </location>
</feature>
<dbReference type="AlphaFoldDB" id="A0A1Z4JJJ8"/>
<dbReference type="FunFam" id="3.30.565.10:FF:000006">
    <property type="entry name" value="Sensor histidine kinase WalK"/>
    <property type="match status" value="1"/>
</dbReference>
<keyword evidence="3" id="KW-0597">Phosphoprotein</keyword>
<keyword evidence="7" id="KW-0472">Membrane</keyword>
<keyword evidence="6" id="KW-0902">Two-component regulatory system</keyword>
<dbReference type="CDD" id="cd00082">
    <property type="entry name" value="HisKA"/>
    <property type="match status" value="1"/>
</dbReference>
<evidence type="ECO:0000313" key="10">
    <source>
        <dbReference type="Proteomes" id="UP000217895"/>
    </source>
</evidence>
<dbReference type="EMBL" id="AP018203">
    <property type="protein sequence ID" value="BAY56900.1"/>
    <property type="molecule type" value="Genomic_DNA"/>
</dbReference>